<evidence type="ECO:0000313" key="2">
    <source>
        <dbReference type="EMBL" id="KAJ5324735.1"/>
    </source>
</evidence>
<name>A0A9W9LDK6_9EURO</name>
<feature type="transmembrane region" description="Helical" evidence="1">
    <location>
        <begin position="391"/>
        <end position="414"/>
    </location>
</feature>
<evidence type="ECO:0000256" key="1">
    <source>
        <dbReference type="SAM" id="Phobius"/>
    </source>
</evidence>
<dbReference type="InterPro" id="IPR026749">
    <property type="entry name" value="Tmem135"/>
</dbReference>
<keyword evidence="3" id="KW-1185">Reference proteome</keyword>
<dbReference type="PANTHER" id="PTHR12459">
    <property type="entry name" value="TRANSMEMBRANE PROTEIN 135-RELATED"/>
    <property type="match status" value="1"/>
</dbReference>
<keyword evidence="1" id="KW-0812">Transmembrane</keyword>
<organism evidence="2 3">
    <name type="scientific">Penicillium atrosanguineum</name>
    <dbReference type="NCBI Taxonomy" id="1132637"/>
    <lineage>
        <taxon>Eukaryota</taxon>
        <taxon>Fungi</taxon>
        <taxon>Dikarya</taxon>
        <taxon>Ascomycota</taxon>
        <taxon>Pezizomycotina</taxon>
        <taxon>Eurotiomycetes</taxon>
        <taxon>Eurotiomycetidae</taxon>
        <taxon>Eurotiales</taxon>
        <taxon>Aspergillaceae</taxon>
        <taxon>Penicillium</taxon>
    </lineage>
</organism>
<dbReference type="AlphaFoldDB" id="A0A9W9LDK6"/>
<keyword evidence="1" id="KW-0472">Membrane</keyword>
<accession>A0A9W9LDK6</accession>
<proteinExistence type="predicted"/>
<comment type="caution">
    <text evidence="2">The sequence shown here is derived from an EMBL/GenBank/DDBJ whole genome shotgun (WGS) entry which is preliminary data.</text>
</comment>
<gene>
    <name evidence="2" type="ORF">N7476_003335</name>
</gene>
<keyword evidence="1" id="KW-1133">Transmembrane helix</keyword>
<dbReference type="OrthoDB" id="291792at2759"/>
<feature type="transmembrane region" description="Helical" evidence="1">
    <location>
        <begin position="426"/>
        <end position="451"/>
    </location>
</feature>
<reference evidence="2" key="2">
    <citation type="journal article" date="2023" name="IMA Fungus">
        <title>Comparative genomic study of the Penicillium genus elucidates a diverse pangenome and 15 lateral gene transfer events.</title>
        <authorList>
            <person name="Petersen C."/>
            <person name="Sorensen T."/>
            <person name="Nielsen M.R."/>
            <person name="Sondergaard T.E."/>
            <person name="Sorensen J.L."/>
            <person name="Fitzpatrick D.A."/>
            <person name="Frisvad J.C."/>
            <person name="Nielsen K.L."/>
        </authorList>
    </citation>
    <scope>NUCLEOTIDE SEQUENCE</scope>
    <source>
        <strain evidence="2">IBT 21472</strain>
    </source>
</reference>
<dbReference type="PANTHER" id="PTHR12459:SF19">
    <property type="entry name" value="TRANSMEMBRANE PROTEIN 135 N-TERMINAL DOMAIN-CONTAINING PROTEIN"/>
    <property type="match status" value="1"/>
</dbReference>
<evidence type="ECO:0000313" key="3">
    <source>
        <dbReference type="Proteomes" id="UP001147746"/>
    </source>
</evidence>
<dbReference type="Proteomes" id="UP001147746">
    <property type="component" value="Unassembled WGS sequence"/>
</dbReference>
<protein>
    <submittedName>
        <fullName evidence="2">Uncharacterized protein</fullName>
    </submittedName>
</protein>
<reference evidence="2" key="1">
    <citation type="submission" date="2022-12" db="EMBL/GenBank/DDBJ databases">
        <authorList>
            <person name="Petersen C."/>
        </authorList>
    </citation>
    <scope>NUCLEOTIDE SEQUENCE</scope>
    <source>
        <strain evidence="2">IBT 21472</strain>
    </source>
</reference>
<dbReference type="EMBL" id="JAPZBO010000002">
    <property type="protein sequence ID" value="KAJ5324735.1"/>
    <property type="molecule type" value="Genomic_DNA"/>
</dbReference>
<sequence>MPTPDAPSGAPAPGETATIHPIVRNALRISLSVKEYRTLHDVAVKRAPSLKDRLPSPSHYETVSNLKNRHTEAALRTSLRVFVGSGIAMKLVEVVMKRVRGDTTREKTRTPLHRSPIFRLSISMSLLLLFHRLLYRFFGRLRANLRTDDAEPFRVRNPRISRALTSRFAPAVGASLAGFALAITPQEQLRLTAAIYWSTRSLEFLFNTMDEKGWLAQRPWWFGSWLLMPISCAQLFHAFVFDRETTPKWFGNAILKLSPSYIPGRPESLPASSSWPEKEQIVDSLASIADLRWPKFVSPILHPADPLTLPSVVKSISPITGPAHPSITNLSCALLHPGVPNCSTAYLHHILLSVPPLARFLATVTLALTIPKFKSVLAQPFTSINNLSKRILLMTAVLSAAIGSAWGSICLLNGALPRSTLPTKRFFLSGAIGGLPFMFLGSSRSVFMYFFRAGVDSAWKTGVKRGLWKGGRGGEVWLFVLSWAVIGSIYEAHPAAVQGPGIRKSLAWLRGDGWVDPEEIIAKRKLRREHEARRESLFQRDDINLNPEV</sequence>